<feature type="compositionally biased region" description="Polar residues" evidence="1">
    <location>
        <begin position="103"/>
        <end position="117"/>
    </location>
</feature>
<evidence type="ECO:0000313" key="2">
    <source>
        <dbReference type="EMBL" id="VEN63435.1"/>
    </source>
</evidence>
<protein>
    <submittedName>
        <fullName evidence="2">Uncharacterized protein</fullName>
    </submittedName>
</protein>
<keyword evidence="3" id="KW-1185">Reference proteome</keyword>
<dbReference type="Proteomes" id="UP000410492">
    <property type="component" value="Unassembled WGS sequence"/>
</dbReference>
<reference evidence="2 3" key="1">
    <citation type="submission" date="2019-01" db="EMBL/GenBank/DDBJ databases">
        <authorList>
            <person name="Sayadi A."/>
        </authorList>
    </citation>
    <scope>NUCLEOTIDE SEQUENCE [LARGE SCALE GENOMIC DNA]</scope>
</reference>
<feature type="compositionally biased region" description="Low complexity" evidence="1">
    <location>
        <begin position="80"/>
        <end position="93"/>
    </location>
</feature>
<dbReference type="OrthoDB" id="6784745at2759"/>
<name>A0A653DVB5_CALMS</name>
<evidence type="ECO:0000313" key="3">
    <source>
        <dbReference type="Proteomes" id="UP000410492"/>
    </source>
</evidence>
<proteinExistence type="predicted"/>
<feature type="compositionally biased region" description="Polar residues" evidence="1">
    <location>
        <begin position="64"/>
        <end position="74"/>
    </location>
</feature>
<dbReference type="AlphaFoldDB" id="A0A653DVB5"/>
<sequence>MEAPGGINQQAMDRIFYEANASAYDYSAMQDTLRASQTFQQNQIPQNWNGAGFQPQFASKPESGAQNYMQNMSMPSPVWSDPRSSTPTPTDSSKCGCSRRNGNESSLYQTAQASPQNAFFPRSPPAAQSTPIRSNLTYNLPDVSTMYQTAQNMSIAPPPGIPV</sequence>
<gene>
    <name evidence="2" type="ORF">CALMAC_LOCUS20251</name>
</gene>
<feature type="non-terminal residue" evidence="2">
    <location>
        <position position="163"/>
    </location>
</feature>
<dbReference type="EMBL" id="CAACVG010014623">
    <property type="protein sequence ID" value="VEN63435.1"/>
    <property type="molecule type" value="Genomic_DNA"/>
</dbReference>
<accession>A0A653DVB5</accession>
<organism evidence="2 3">
    <name type="scientific">Callosobruchus maculatus</name>
    <name type="common">Southern cowpea weevil</name>
    <name type="synonym">Pulse bruchid</name>
    <dbReference type="NCBI Taxonomy" id="64391"/>
    <lineage>
        <taxon>Eukaryota</taxon>
        <taxon>Metazoa</taxon>
        <taxon>Ecdysozoa</taxon>
        <taxon>Arthropoda</taxon>
        <taxon>Hexapoda</taxon>
        <taxon>Insecta</taxon>
        <taxon>Pterygota</taxon>
        <taxon>Neoptera</taxon>
        <taxon>Endopterygota</taxon>
        <taxon>Coleoptera</taxon>
        <taxon>Polyphaga</taxon>
        <taxon>Cucujiformia</taxon>
        <taxon>Chrysomeloidea</taxon>
        <taxon>Chrysomelidae</taxon>
        <taxon>Bruchinae</taxon>
        <taxon>Bruchini</taxon>
        <taxon>Callosobruchus</taxon>
    </lineage>
</organism>
<feature type="region of interest" description="Disordered" evidence="1">
    <location>
        <begin position="54"/>
        <end position="133"/>
    </location>
</feature>
<evidence type="ECO:0000256" key="1">
    <source>
        <dbReference type="SAM" id="MobiDB-lite"/>
    </source>
</evidence>